<accession>A0A9Q1LPU9</accession>
<dbReference type="EMBL" id="JAJAGQ010000016">
    <property type="protein sequence ID" value="KAJ8540539.1"/>
    <property type="molecule type" value="Genomic_DNA"/>
</dbReference>
<comment type="caution">
    <text evidence="5">The sequence shown here is derived from an EMBL/GenBank/DDBJ whole genome shotgun (WGS) entry which is preliminary data.</text>
</comment>
<keyword evidence="1" id="KW-0813">Transport</keyword>
<keyword evidence="6" id="KW-1185">Reference proteome</keyword>
<reference evidence="6" key="1">
    <citation type="journal article" date="2023" name="Proc. Natl. Acad. Sci. U.S.A.">
        <title>Genomic and structural basis for evolution of tropane alkaloid biosynthesis.</title>
        <authorList>
            <person name="Wanga Y.-J."/>
            <person name="Taina T."/>
            <person name="Yua J.-Y."/>
            <person name="Lia J."/>
            <person name="Xua B."/>
            <person name="Chenc J."/>
            <person name="D'Auriad J.C."/>
            <person name="Huanga J.-P."/>
            <person name="Huanga S.-X."/>
        </authorList>
    </citation>
    <scope>NUCLEOTIDE SEQUENCE [LARGE SCALE GENOMIC DNA]</scope>
    <source>
        <strain evidence="6">cv. KIB-2019</strain>
    </source>
</reference>
<evidence type="ECO:0000256" key="1">
    <source>
        <dbReference type="ARBA" id="ARBA00022448"/>
    </source>
</evidence>
<dbReference type="AlphaFoldDB" id="A0A9Q1LPU9"/>
<evidence type="ECO:0000256" key="2">
    <source>
        <dbReference type="ARBA" id="ARBA00022538"/>
    </source>
</evidence>
<dbReference type="GO" id="GO:0012505">
    <property type="term" value="C:endomembrane system"/>
    <property type="evidence" value="ECO:0007669"/>
    <property type="project" value="TreeGrafter"/>
</dbReference>
<sequence>MPVIDAAAISLIMSTRGVVDLATYSFLRDTKGYERNNYGAVTIQAYTTISPRNLMHEDICTLALDVLASVEVEDHILRTLNSSVLDRVPCSVGILIDRGQLRRSNSVHSSENVYYVAILFLGEN</sequence>
<evidence type="ECO:0000256" key="3">
    <source>
        <dbReference type="ARBA" id="ARBA00022958"/>
    </source>
</evidence>
<evidence type="ECO:0000256" key="4">
    <source>
        <dbReference type="ARBA" id="ARBA00023065"/>
    </source>
</evidence>
<proteinExistence type="predicted"/>
<gene>
    <name evidence="5" type="ORF">K7X08_034006</name>
</gene>
<keyword evidence="4" id="KW-0406">Ion transport</keyword>
<dbReference type="PANTHER" id="PTHR32468">
    <property type="entry name" value="CATION/H + ANTIPORTER"/>
    <property type="match status" value="1"/>
</dbReference>
<dbReference type="GO" id="GO:0006813">
    <property type="term" value="P:potassium ion transport"/>
    <property type="evidence" value="ECO:0007669"/>
    <property type="project" value="UniProtKB-KW"/>
</dbReference>
<dbReference type="InterPro" id="IPR050794">
    <property type="entry name" value="CPA2_transporter"/>
</dbReference>
<protein>
    <submittedName>
        <fullName evidence="5">Uncharacterized protein</fullName>
    </submittedName>
</protein>
<evidence type="ECO:0000313" key="5">
    <source>
        <dbReference type="EMBL" id="KAJ8540539.1"/>
    </source>
</evidence>
<dbReference type="Proteomes" id="UP001152561">
    <property type="component" value="Unassembled WGS sequence"/>
</dbReference>
<dbReference type="GO" id="GO:0098662">
    <property type="term" value="P:inorganic cation transmembrane transport"/>
    <property type="evidence" value="ECO:0007669"/>
    <property type="project" value="TreeGrafter"/>
</dbReference>
<keyword evidence="2" id="KW-0633">Potassium transport</keyword>
<evidence type="ECO:0000313" key="6">
    <source>
        <dbReference type="Proteomes" id="UP001152561"/>
    </source>
</evidence>
<dbReference type="GO" id="GO:0006885">
    <property type="term" value="P:regulation of pH"/>
    <property type="evidence" value="ECO:0007669"/>
    <property type="project" value="TreeGrafter"/>
</dbReference>
<dbReference type="OrthoDB" id="2687058at2759"/>
<dbReference type="PANTHER" id="PTHR32468:SF17">
    <property type="entry name" value="CATION_H(+) ANTIPORTER 4"/>
    <property type="match status" value="1"/>
</dbReference>
<organism evidence="5 6">
    <name type="scientific">Anisodus acutangulus</name>
    <dbReference type="NCBI Taxonomy" id="402998"/>
    <lineage>
        <taxon>Eukaryota</taxon>
        <taxon>Viridiplantae</taxon>
        <taxon>Streptophyta</taxon>
        <taxon>Embryophyta</taxon>
        <taxon>Tracheophyta</taxon>
        <taxon>Spermatophyta</taxon>
        <taxon>Magnoliopsida</taxon>
        <taxon>eudicotyledons</taxon>
        <taxon>Gunneridae</taxon>
        <taxon>Pentapetalae</taxon>
        <taxon>asterids</taxon>
        <taxon>lamiids</taxon>
        <taxon>Solanales</taxon>
        <taxon>Solanaceae</taxon>
        <taxon>Solanoideae</taxon>
        <taxon>Hyoscyameae</taxon>
        <taxon>Anisodus</taxon>
    </lineage>
</organism>
<name>A0A9Q1LPU9_9SOLA</name>
<keyword evidence="3" id="KW-0630">Potassium</keyword>